<evidence type="ECO:0000313" key="2">
    <source>
        <dbReference type="EMBL" id="KAG5517510.1"/>
    </source>
</evidence>
<dbReference type="Proteomes" id="UP000823749">
    <property type="component" value="Chromosome 13"/>
</dbReference>
<accession>A0AAV6HUT8</accession>
<dbReference type="EMBL" id="JACTNZ010000013">
    <property type="protein sequence ID" value="KAG5517509.1"/>
    <property type="molecule type" value="Genomic_DNA"/>
</dbReference>
<keyword evidence="3" id="KW-1185">Reference proteome</keyword>
<organism evidence="2 3">
    <name type="scientific">Rhododendron griersonianum</name>
    <dbReference type="NCBI Taxonomy" id="479676"/>
    <lineage>
        <taxon>Eukaryota</taxon>
        <taxon>Viridiplantae</taxon>
        <taxon>Streptophyta</taxon>
        <taxon>Embryophyta</taxon>
        <taxon>Tracheophyta</taxon>
        <taxon>Spermatophyta</taxon>
        <taxon>Magnoliopsida</taxon>
        <taxon>eudicotyledons</taxon>
        <taxon>Gunneridae</taxon>
        <taxon>Pentapetalae</taxon>
        <taxon>asterids</taxon>
        <taxon>Ericales</taxon>
        <taxon>Ericaceae</taxon>
        <taxon>Ericoideae</taxon>
        <taxon>Rhodoreae</taxon>
        <taxon>Rhododendron</taxon>
    </lineage>
</organism>
<dbReference type="EMBL" id="JACTNZ010000013">
    <property type="protein sequence ID" value="KAG5517510.1"/>
    <property type="molecule type" value="Genomic_DNA"/>
</dbReference>
<comment type="caution">
    <text evidence="2">The sequence shown here is derived from an EMBL/GenBank/DDBJ whole genome shotgun (WGS) entry which is preliminary data.</text>
</comment>
<gene>
    <name evidence="2" type="ORF">RHGRI_038045</name>
</gene>
<reference evidence="2 3" key="1">
    <citation type="submission" date="2020-08" db="EMBL/GenBank/DDBJ databases">
        <title>Plant Genome Project.</title>
        <authorList>
            <person name="Zhang R.-G."/>
        </authorList>
    </citation>
    <scope>NUCLEOTIDE SEQUENCE [LARGE SCALE GENOMIC DNA]</scope>
    <source>
        <strain evidence="2">WSP0</strain>
        <tissue evidence="2">Leaf</tissue>
    </source>
</reference>
<evidence type="ECO:0000256" key="1">
    <source>
        <dbReference type="SAM" id="MobiDB-lite"/>
    </source>
</evidence>
<dbReference type="EMBL" id="JACTNZ010000013">
    <property type="protein sequence ID" value="KAG5517511.1"/>
    <property type="molecule type" value="Genomic_DNA"/>
</dbReference>
<name>A0AAV6HUT8_9ERIC</name>
<dbReference type="InterPro" id="IPR006462">
    <property type="entry name" value="MS5"/>
</dbReference>
<sequence length="365" mass="42182">MTFIRVDSFNKMKRSALNDGNGKQKEMRPELSDRRMTRSALKQKQLEEEENRRIKEFPGFDVGDIPPNIFGELEFKSCWTENSPYPAPKEYVDMAKIGLETYNCQNETLYQFTKILGVYSLKKHIYAAYHITFQADDESSTKNFEAKAGSFRDVTVVPFCQLKKGLDVAVPDLDGKQTETLSDLARSAFIQQQEEKKQLLREEDSRMEERRGFDFMDIPPIALCGDNAFEPCWSESSLYPAPKLYEDMSKIGIKKYNCEFHKSYQFTKLLRVYFRKDGKAIVRIISFQAEDTSVASHKNFLIHVVSVPDETMISCCMLEEVWGRGMDVTSEGDWYDEGMTSECDWYCSSVEHWFCPAQVIGMART</sequence>
<dbReference type="AlphaFoldDB" id="A0AAV6HUT8"/>
<protein>
    <submittedName>
        <fullName evidence="2">Uncharacterized protein</fullName>
    </submittedName>
</protein>
<evidence type="ECO:0000313" key="3">
    <source>
        <dbReference type="Proteomes" id="UP000823749"/>
    </source>
</evidence>
<dbReference type="PANTHER" id="PTHR31260">
    <property type="entry name" value="CYSTATIN/MONELLIN SUPERFAMILY PROTEIN"/>
    <property type="match status" value="1"/>
</dbReference>
<proteinExistence type="predicted"/>
<dbReference type="PANTHER" id="PTHR31260:SF28">
    <property type="entry name" value="CYSTATIN DOMAIN PROTEIN"/>
    <property type="match status" value="1"/>
</dbReference>
<feature type="compositionally biased region" description="Basic and acidic residues" evidence="1">
    <location>
        <begin position="22"/>
        <end position="36"/>
    </location>
</feature>
<feature type="region of interest" description="Disordered" evidence="1">
    <location>
        <begin position="14"/>
        <end position="52"/>
    </location>
</feature>